<evidence type="ECO:0000313" key="2">
    <source>
        <dbReference type="Proteomes" id="UP000008635"/>
    </source>
</evidence>
<dbReference type="AlphaFoldDB" id="E8U4S2"/>
<evidence type="ECO:0000313" key="1">
    <source>
        <dbReference type="EMBL" id="ADV66061.1"/>
    </source>
</evidence>
<dbReference type="KEGG" id="dmr:Deima_0401"/>
<reference evidence="1 2" key="1">
    <citation type="journal article" date="2011" name="Stand. Genomic Sci.">
        <title>Complete genome sequence of Deinococcus maricopensis type strain (LB-34).</title>
        <authorList>
            <person name="Pukall R."/>
            <person name="Zeytun A."/>
            <person name="Lucas S."/>
            <person name="Lapidus A."/>
            <person name="Hammon N."/>
            <person name="Deshpande S."/>
            <person name="Nolan M."/>
            <person name="Cheng J.F."/>
            <person name="Pitluck S."/>
            <person name="Liolios K."/>
            <person name="Pagani I."/>
            <person name="Mikhailova N."/>
            <person name="Ivanova N."/>
            <person name="Mavromatis K."/>
            <person name="Pati A."/>
            <person name="Tapia R."/>
            <person name="Han C."/>
            <person name="Goodwin L."/>
            <person name="Chen A."/>
            <person name="Palaniappan K."/>
            <person name="Land M."/>
            <person name="Hauser L."/>
            <person name="Chang Y.J."/>
            <person name="Jeffries C.D."/>
            <person name="Brambilla E.M."/>
            <person name="Rohde M."/>
            <person name="Goker M."/>
            <person name="Detter J.C."/>
            <person name="Woyke T."/>
            <person name="Bristow J."/>
            <person name="Eisen J.A."/>
            <person name="Markowitz V."/>
            <person name="Hugenholtz P."/>
            <person name="Kyrpides N.C."/>
            <person name="Klenk H.P."/>
        </authorList>
    </citation>
    <scope>NUCLEOTIDE SEQUENCE [LARGE SCALE GENOMIC DNA]</scope>
    <source>
        <strain evidence="2">DSM 21211 / LMG 22137 / NRRL B-23946 / LB-34</strain>
    </source>
</reference>
<name>E8U4S2_DEIML</name>
<protein>
    <submittedName>
        <fullName evidence="1">Uncharacterized protein</fullName>
    </submittedName>
</protein>
<dbReference type="EMBL" id="CP002454">
    <property type="protein sequence ID" value="ADV66061.1"/>
    <property type="molecule type" value="Genomic_DNA"/>
</dbReference>
<keyword evidence="2" id="KW-1185">Reference proteome</keyword>
<dbReference type="RefSeq" id="WP_013555566.1">
    <property type="nucleotide sequence ID" value="NC_014958.1"/>
</dbReference>
<sequence length="96" mass="10374" precursor="true">MNRLEVAIRESDEQAIKDLITLAVATEHAQAGETATKDGTPVEQNAHQDKIHTALRRRTDALIEGILSGNTADIEEGARLVEAMDALEVEQGEVPS</sequence>
<gene>
    <name evidence="1" type="ordered locus">Deima_0401</name>
</gene>
<proteinExistence type="predicted"/>
<dbReference type="HOGENOM" id="CLU_2355094_0_0_0"/>
<dbReference type="Proteomes" id="UP000008635">
    <property type="component" value="Chromosome"/>
</dbReference>
<accession>E8U4S2</accession>
<reference evidence="2" key="2">
    <citation type="submission" date="2011-01" db="EMBL/GenBank/DDBJ databases">
        <title>The complete genome of Deinococcus maricopensis DSM 21211.</title>
        <authorList>
            <consortium name="US DOE Joint Genome Institute (JGI-PGF)"/>
            <person name="Lucas S."/>
            <person name="Copeland A."/>
            <person name="Lapidus A."/>
            <person name="Goodwin L."/>
            <person name="Pitluck S."/>
            <person name="Kyrpides N."/>
            <person name="Mavromatis K."/>
            <person name="Pagani I."/>
            <person name="Ivanova N."/>
            <person name="Ovchinnikova G."/>
            <person name="Zeytun A."/>
            <person name="Detter J.C."/>
            <person name="Han C."/>
            <person name="Land M."/>
            <person name="Hauser L."/>
            <person name="Markowitz V."/>
            <person name="Cheng J.-F."/>
            <person name="Hugenholtz P."/>
            <person name="Woyke T."/>
            <person name="Wu D."/>
            <person name="Pukall R."/>
            <person name="Gehrich-Schroeter G."/>
            <person name="Brambilla E."/>
            <person name="Klenk H.-P."/>
            <person name="Eisen J.A."/>
        </authorList>
    </citation>
    <scope>NUCLEOTIDE SEQUENCE [LARGE SCALE GENOMIC DNA]</scope>
    <source>
        <strain evidence="2">DSM 21211 / LMG 22137 / NRRL B-23946 / LB-34</strain>
    </source>
</reference>
<organism evidence="1 2">
    <name type="scientific">Deinococcus maricopensis (strain DSM 21211 / LMG 22137 / NRRL B-23946 / LB-34)</name>
    <dbReference type="NCBI Taxonomy" id="709986"/>
    <lineage>
        <taxon>Bacteria</taxon>
        <taxon>Thermotogati</taxon>
        <taxon>Deinococcota</taxon>
        <taxon>Deinococci</taxon>
        <taxon>Deinococcales</taxon>
        <taxon>Deinococcaceae</taxon>
        <taxon>Deinococcus</taxon>
    </lineage>
</organism>
<dbReference type="STRING" id="709986.Deima_0401"/>